<evidence type="ECO:0000313" key="1">
    <source>
        <dbReference type="EMBL" id="ORX77810.1"/>
    </source>
</evidence>
<dbReference type="Proteomes" id="UP000193498">
    <property type="component" value="Unassembled WGS sequence"/>
</dbReference>
<organism evidence="1 2">
    <name type="scientific">Basidiobolus meristosporus CBS 931.73</name>
    <dbReference type="NCBI Taxonomy" id="1314790"/>
    <lineage>
        <taxon>Eukaryota</taxon>
        <taxon>Fungi</taxon>
        <taxon>Fungi incertae sedis</taxon>
        <taxon>Zoopagomycota</taxon>
        <taxon>Entomophthoromycotina</taxon>
        <taxon>Basidiobolomycetes</taxon>
        <taxon>Basidiobolales</taxon>
        <taxon>Basidiobolaceae</taxon>
        <taxon>Basidiobolus</taxon>
    </lineage>
</organism>
<name>A0A1Y1WWA4_9FUNG</name>
<keyword evidence="2" id="KW-1185">Reference proteome</keyword>
<dbReference type="EMBL" id="MCFE01000857">
    <property type="protein sequence ID" value="ORX77810.1"/>
    <property type="molecule type" value="Genomic_DNA"/>
</dbReference>
<comment type="caution">
    <text evidence="1">The sequence shown here is derived from an EMBL/GenBank/DDBJ whole genome shotgun (WGS) entry which is preliminary data.</text>
</comment>
<dbReference type="OrthoDB" id="422637at2759"/>
<proteinExistence type="predicted"/>
<accession>A0A1Y1WWA4</accession>
<sequence length="65" mass="7551">MNNTDFSEFKYQRQLASQLRTTLIHLLSLQTPKDQDALAPWSQKAADLIHKYSEESENQEANQDN</sequence>
<dbReference type="AlphaFoldDB" id="A0A1Y1WWA4"/>
<reference evidence="1 2" key="1">
    <citation type="submission" date="2016-07" db="EMBL/GenBank/DDBJ databases">
        <title>Pervasive Adenine N6-methylation of Active Genes in Fungi.</title>
        <authorList>
            <consortium name="DOE Joint Genome Institute"/>
            <person name="Mondo S.J."/>
            <person name="Dannebaum R.O."/>
            <person name="Kuo R.C."/>
            <person name="Labutti K."/>
            <person name="Haridas S."/>
            <person name="Kuo A."/>
            <person name="Salamov A."/>
            <person name="Ahrendt S.R."/>
            <person name="Lipzen A."/>
            <person name="Sullivan W."/>
            <person name="Andreopoulos W.B."/>
            <person name="Clum A."/>
            <person name="Lindquist E."/>
            <person name="Daum C."/>
            <person name="Ramamoorthy G.K."/>
            <person name="Gryganskyi A."/>
            <person name="Culley D."/>
            <person name="Magnuson J.K."/>
            <person name="James T.Y."/>
            <person name="O'Malley M.A."/>
            <person name="Stajich J.E."/>
            <person name="Spatafora J.W."/>
            <person name="Visel A."/>
            <person name="Grigoriev I.V."/>
        </authorList>
    </citation>
    <scope>NUCLEOTIDE SEQUENCE [LARGE SCALE GENOMIC DNA]</scope>
    <source>
        <strain evidence="1 2">CBS 931.73</strain>
    </source>
</reference>
<protein>
    <submittedName>
        <fullName evidence="1">Uncharacterized protein</fullName>
    </submittedName>
</protein>
<gene>
    <name evidence="1" type="ORF">K493DRAFT_363184</name>
</gene>
<evidence type="ECO:0000313" key="2">
    <source>
        <dbReference type="Proteomes" id="UP000193498"/>
    </source>
</evidence>
<dbReference type="InParanoid" id="A0A1Y1WWA4"/>